<evidence type="ECO:0000313" key="11">
    <source>
        <dbReference type="Proteomes" id="UP000799750"/>
    </source>
</evidence>
<gene>
    <name evidence="10" type="ORF">BU16DRAFT_554625</name>
</gene>
<dbReference type="GO" id="GO:0005730">
    <property type="term" value="C:nucleolus"/>
    <property type="evidence" value="ECO:0007669"/>
    <property type="project" value="UniProtKB-SubCell"/>
</dbReference>
<evidence type="ECO:0000256" key="5">
    <source>
        <dbReference type="ARBA" id="ARBA00019827"/>
    </source>
</evidence>
<dbReference type="OrthoDB" id="47732at2759"/>
<dbReference type="Pfam" id="PF10153">
    <property type="entry name" value="Efg1"/>
    <property type="match status" value="1"/>
</dbReference>
<comment type="subcellular location">
    <subcellularLocation>
        <location evidence="2">Nucleus</location>
        <location evidence="2">Nucleolus</location>
    </subcellularLocation>
</comment>
<feature type="region of interest" description="Disordered" evidence="9">
    <location>
        <begin position="192"/>
        <end position="239"/>
    </location>
</feature>
<evidence type="ECO:0000256" key="9">
    <source>
        <dbReference type="SAM" id="MobiDB-lite"/>
    </source>
</evidence>
<evidence type="ECO:0000256" key="4">
    <source>
        <dbReference type="ARBA" id="ARBA00018689"/>
    </source>
</evidence>
<dbReference type="AlphaFoldDB" id="A0A6A6RDD1"/>
<evidence type="ECO:0000256" key="6">
    <source>
        <dbReference type="ARBA" id="ARBA00022552"/>
    </source>
</evidence>
<dbReference type="GO" id="GO:0030688">
    <property type="term" value="C:preribosome, small subunit precursor"/>
    <property type="evidence" value="ECO:0007669"/>
    <property type="project" value="TreeGrafter"/>
</dbReference>
<keyword evidence="7" id="KW-0175">Coiled coil</keyword>
<dbReference type="EMBL" id="MU004181">
    <property type="protein sequence ID" value="KAF2502571.1"/>
    <property type="molecule type" value="Genomic_DNA"/>
</dbReference>
<protein>
    <recommendedName>
        <fullName evidence="4">rRNA-processing protein EFG1</fullName>
    </recommendedName>
    <alternativeName>
        <fullName evidence="5">rRNA-processing protein efg1</fullName>
    </alternativeName>
</protein>
<keyword evidence="8" id="KW-0539">Nucleus</keyword>
<evidence type="ECO:0000256" key="1">
    <source>
        <dbReference type="ARBA" id="ARBA00002773"/>
    </source>
</evidence>
<organism evidence="10 11">
    <name type="scientific">Lophium mytilinum</name>
    <dbReference type="NCBI Taxonomy" id="390894"/>
    <lineage>
        <taxon>Eukaryota</taxon>
        <taxon>Fungi</taxon>
        <taxon>Dikarya</taxon>
        <taxon>Ascomycota</taxon>
        <taxon>Pezizomycotina</taxon>
        <taxon>Dothideomycetes</taxon>
        <taxon>Pleosporomycetidae</taxon>
        <taxon>Mytilinidiales</taxon>
        <taxon>Mytilinidiaceae</taxon>
        <taxon>Lophium</taxon>
    </lineage>
</organism>
<feature type="region of interest" description="Disordered" evidence="9">
    <location>
        <begin position="255"/>
        <end position="322"/>
    </location>
</feature>
<comment type="similarity">
    <text evidence="3">Belongs to the EFG1 family.</text>
</comment>
<dbReference type="InterPro" id="IPR050786">
    <property type="entry name" value="EFG1_rRNA-proc"/>
</dbReference>
<proteinExistence type="inferred from homology"/>
<comment type="function">
    <text evidence="1">Involved in rRNA processing.</text>
</comment>
<accession>A0A6A6RDD1</accession>
<dbReference type="Proteomes" id="UP000799750">
    <property type="component" value="Unassembled WGS sequence"/>
</dbReference>
<feature type="compositionally biased region" description="Acidic residues" evidence="9">
    <location>
        <begin position="309"/>
        <end position="322"/>
    </location>
</feature>
<evidence type="ECO:0000256" key="2">
    <source>
        <dbReference type="ARBA" id="ARBA00004604"/>
    </source>
</evidence>
<feature type="region of interest" description="Disordered" evidence="9">
    <location>
        <begin position="1"/>
        <end position="70"/>
    </location>
</feature>
<dbReference type="PANTHER" id="PTHR33911">
    <property type="entry name" value="RRNA-PROCESSING PROTEIN EFG1"/>
    <property type="match status" value="1"/>
</dbReference>
<reference evidence="10" key="1">
    <citation type="journal article" date="2020" name="Stud. Mycol.">
        <title>101 Dothideomycetes genomes: a test case for predicting lifestyles and emergence of pathogens.</title>
        <authorList>
            <person name="Haridas S."/>
            <person name="Albert R."/>
            <person name="Binder M."/>
            <person name="Bloem J."/>
            <person name="Labutti K."/>
            <person name="Salamov A."/>
            <person name="Andreopoulos B."/>
            <person name="Baker S."/>
            <person name="Barry K."/>
            <person name="Bills G."/>
            <person name="Bluhm B."/>
            <person name="Cannon C."/>
            <person name="Castanera R."/>
            <person name="Culley D."/>
            <person name="Daum C."/>
            <person name="Ezra D."/>
            <person name="Gonzalez J."/>
            <person name="Henrissat B."/>
            <person name="Kuo A."/>
            <person name="Liang C."/>
            <person name="Lipzen A."/>
            <person name="Lutzoni F."/>
            <person name="Magnuson J."/>
            <person name="Mondo S."/>
            <person name="Nolan M."/>
            <person name="Ohm R."/>
            <person name="Pangilinan J."/>
            <person name="Park H.-J."/>
            <person name="Ramirez L."/>
            <person name="Alfaro M."/>
            <person name="Sun H."/>
            <person name="Tritt A."/>
            <person name="Yoshinaga Y."/>
            <person name="Zwiers L.-H."/>
            <person name="Turgeon B."/>
            <person name="Goodwin S."/>
            <person name="Spatafora J."/>
            <person name="Crous P."/>
            <person name="Grigoriev I."/>
        </authorList>
    </citation>
    <scope>NUCLEOTIDE SEQUENCE</scope>
    <source>
        <strain evidence="10">CBS 269.34</strain>
    </source>
</reference>
<keyword evidence="11" id="KW-1185">Reference proteome</keyword>
<dbReference type="GO" id="GO:0000462">
    <property type="term" value="P:maturation of SSU-rRNA from tricistronic rRNA transcript (SSU-rRNA, 5.8S rRNA, LSU-rRNA)"/>
    <property type="evidence" value="ECO:0007669"/>
    <property type="project" value="TreeGrafter"/>
</dbReference>
<keyword evidence="6" id="KW-0698">rRNA processing</keyword>
<evidence type="ECO:0000256" key="7">
    <source>
        <dbReference type="ARBA" id="ARBA00023054"/>
    </source>
</evidence>
<evidence type="ECO:0000256" key="3">
    <source>
        <dbReference type="ARBA" id="ARBA00006916"/>
    </source>
</evidence>
<name>A0A6A6RDD1_9PEZI</name>
<evidence type="ECO:0000256" key="8">
    <source>
        <dbReference type="ARBA" id="ARBA00023242"/>
    </source>
</evidence>
<dbReference type="PANTHER" id="PTHR33911:SF1">
    <property type="entry name" value="RRNA-PROCESSING PROTEIN EFG1"/>
    <property type="match status" value="1"/>
</dbReference>
<evidence type="ECO:0000313" key="10">
    <source>
        <dbReference type="EMBL" id="KAF2502571.1"/>
    </source>
</evidence>
<sequence length="322" mass="36584">MPRKRKLPELSEDVTATVPSLSDPVKKQKRPALPDPPVQVSNSKPRPRPSYKPNSKPSGPPTSNPNSLNSLKTRIRNLKRLLEHTDHDRGYKMPAGVRIVRERELATCEHDLEEKTSAAKDSKHRQKLIGRYHQVRFFERQKATRVLKKIRRELEAATNPAEKEEVLRRVHVAEVDLNYTMYYPLVRPYSALFPKNQGDGPTTRSYPTPDVEEDSAGGQDARTFEDRKAAPSTKGDPTMWKAVERAMEEGTLDALRNSKPLERVSQATKQLQIAKKESDPRRKHSQKEKGRDPRGTYTKPGTGRTTDDLISENEDSDGGFFE</sequence>
<dbReference type="InterPro" id="IPR019310">
    <property type="entry name" value="Efg1"/>
</dbReference>